<gene>
    <name evidence="1" type="ORF">FNM00_14615</name>
</gene>
<proteinExistence type="predicted"/>
<organism evidence="1 2">
    <name type="scientific">Aeromicrobium piscarium</name>
    <dbReference type="NCBI Taxonomy" id="2590901"/>
    <lineage>
        <taxon>Bacteria</taxon>
        <taxon>Bacillati</taxon>
        <taxon>Actinomycetota</taxon>
        <taxon>Actinomycetes</taxon>
        <taxon>Propionibacteriales</taxon>
        <taxon>Nocardioidaceae</taxon>
        <taxon>Aeromicrobium</taxon>
    </lineage>
</organism>
<dbReference type="Gene3D" id="3.40.50.300">
    <property type="entry name" value="P-loop containing nucleotide triphosphate hydrolases"/>
    <property type="match status" value="1"/>
</dbReference>
<dbReference type="PANTHER" id="PTHR37816">
    <property type="entry name" value="YALI0E33011P"/>
    <property type="match status" value="1"/>
</dbReference>
<protein>
    <submittedName>
        <fullName evidence="1">AAA family ATPase</fullName>
    </submittedName>
</protein>
<dbReference type="InterPro" id="IPR027417">
    <property type="entry name" value="P-loop_NTPase"/>
</dbReference>
<sequence length="189" mass="21817">MLCYDDPLPVRPRRVLVAGVSGSGKTTLAERIEQVTSAPHTEIDALFHGPSWTPREEFLSDVEAVVAEDAWVTEWQYSPVRGLLADRAELMIWLDLPFTRVVLPRVVRRTLRRRLRREELWNGNIEPPLHTFFTDREHIVRWSVSTRNTYRERIPALAATHPHLAIVRLRSTDEAERWLAGPLRRAVSG</sequence>
<keyword evidence="2" id="KW-1185">Reference proteome</keyword>
<dbReference type="Proteomes" id="UP000316988">
    <property type="component" value="Unassembled WGS sequence"/>
</dbReference>
<dbReference type="InterPro" id="IPR052922">
    <property type="entry name" value="Cytidylate_Kinase-2"/>
</dbReference>
<comment type="caution">
    <text evidence="1">The sequence shown here is derived from an EMBL/GenBank/DDBJ whole genome shotgun (WGS) entry which is preliminary data.</text>
</comment>
<dbReference type="OrthoDB" id="3199600at2"/>
<dbReference type="PANTHER" id="PTHR37816:SF1">
    <property type="entry name" value="TOXIN"/>
    <property type="match status" value="1"/>
</dbReference>
<dbReference type="AlphaFoldDB" id="A0A554RWE4"/>
<accession>A0A554RWE4</accession>
<reference evidence="1 2" key="1">
    <citation type="submission" date="2019-07" db="EMBL/GenBank/DDBJ databases">
        <authorList>
            <person name="Zhao L.H."/>
        </authorList>
    </citation>
    <scope>NUCLEOTIDE SEQUENCE [LARGE SCALE GENOMIC DNA]</scope>
    <source>
        <strain evidence="1 2">Co35</strain>
    </source>
</reference>
<dbReference type="SUPFAM" id="SSF52540">
    <property type="entry name" value="P-loop containing nucleoside triphosphate hydrolases"/>
    <property type="match status" value="1"/>
</dbReference>
<evidence type="ECO:0000313" key="1">
    <source>
        <dbReference type="EMBL" id="TSD58428.1"/>
    </source>
</evidence>
<dbReference type="RefSeq" id="WP_143914289.1">
    <property type="nucleotide sequence ID" value="NZ_VLNT01000014.1"/>
</dbReference>
<evidence type="ECO:0000313" key="2">
    <source>
        <dbReference type="Proteomes" id="UP000316988"/>
    </source>
</evidence>
<dbReference type="EMBL" id="VLNT01000014">
    <property type="protein sequence ID" value="TSD58428.1"/>
    <property type="molecule type" value="Genomic_DNA"/>
</dbReference>
<name>A0A554RWE4_9ACTN</name>